<evidence type="ECO:0000256" key="3">
    <source>
        <dbReference type="ARBA" id="ARBA00022692"/>
    </source>
</evidence>
<name>A0ABY7FLN0_MYAAR</name>
<dbReference type="Proteomes" id="UP001164746">
    <property type="component" value="Chromosome 12"/>
</dbReference>
<comment type="subcellular location">
    <subcellularLocation>
        <location evidence="1 6">Membrane</location>
        <topology evidence="1 6">Multi-pass membrane protein</topology>
    </subcellularLocation>
</comment>
<evidence type="ECO:0000256" key="5">
    <source>
        <dbReference type="ARBA" id="ARBA00023136"/>
    </source>
</evidence>
<feature type="transmembrane region" description="Helical" evidence="6">
    <location>
        <begin position="100"/>
        <end position="122"/>
    </location>
</feature>
<feature type="transmembrane region" description="Helical" evidence="6">
    <location>
        <begin position="31"/>
        <end position="48"/>
    </location>
</feature>
<evidence type="ECO:0000256" key="1">
    <source>
        <dbReference type="ARBA" id="ARBA00004141"/>
    </source>
</evidence>
<comment type="similarity">
    <text evidence="2 6">Belongs to the tetraspanin (TM4SF) family.</text>
</comment>
<keyword evidence="4 6" id="KW-1133">Transmembrane helix</keyword>
<evidence type="ECO:0000256" key="4">
    <source>
        <dbReference type="ARBA" id="ARBA00022989"/>
    </source>
</evidence>
<keyword evidence="8" id="KW-1185">Reference proteome</keyword>
<organism evidence="7 8">
    <name type="scientific">Mya arenaria</name>
    <name type="common">Soft-shell clam</name>
    <dbReference type="NCBI Taxonomy" id="6604"/>
    <lineage>
        <taxon>Eukaryota</taxon>
        <taxon>Metazoa</taxon>
        <taxon>Spiralia</taxon>
        <taxon>Lophotrochozoa</taxon>
        <taxon>Mollusca</taxon>
        <taxon>Bivalvia</taxon>
        <taxon>Autobranchia</taxon>
        <taxon>Heteroconchia</taxon>
        <taxon>Euheterodonta</taxon>
        <taxon>Imparidentia</taxon>
        <taxon>Neoheterodontei</taxon>
        <taxon>Myida</taxon>
        <taxon>Myoidea</taxon>
        <taxon>Myidae</taxon>
        <taxon>Mya</taxon>
    </lineage>
</organism>
<dbReference type="Gene3D" id="1.10.1450.10">
    <property type="entry name" value="Tetraspanin"/>
    <property type="match status" value="1"/>
</dbReference>
<dbReference type="InterPro" id="IPR008952">
    <property type="entry name" value="Tetraspanin_EC2_sf"/>
</dbReference>
<evidence type="ECO:0000313" key="8">
    <source>
        <dbReference type="Proteomes" id="UP001164746"/>
    </source>
</evidence>
<dbReference type="Pfam" id="PF00335">
    <property type="entry name" value="Tetraspanin"/>
    <property type="match status" value="1"/>
</dbReference>
<feature type="transmembrane region" description="Helical" evidence="6">
    <location>
        <begin position="205"/>
        <end position="227"/>
    </location>
</feature>
<evidence type="ECO:0000313" key="7">
    <source>
        <dbReference type="EMBL" id="WAR22487.1"/>
    </source>
</evidence>
<dbReference type="EMBL" id="CP111023">
    <property type="protein sequence ID" value="WAR22487.1"/>
    <property type="molecule type" value="Genomic_DNA"/>
</dbReference>
<dbReference type="PANTHER" id="PTHR19282">
    <property type="entry name" value="TETRASPANIN"/>
    <property type="match status" value="1"/>
</dbReference>
<dbReference type="InterPro" id="IPR018499">
    <property type="entry name" value="Tetraspanin/Peripherin"/>
</dbReference>
<evidence type="ECO:0000256" key="6">
    <source>
        <dbReference type="RuleBase" id="RU361218"/>
    </source>
</evidence>
<dbReference type="PANTHER" id="PTHR19282:SF544">
    <property type="entry name" value="TETRASPANIN"/>
    <property type="match status" value="1"/>
</dbReference>
<feature type="non-terminal residue" evidence="7">
    <location>
        <position position="235"/>
    </location>
</feature>
<evidence type="ECO:0000256" key="2">
    <source>
        <dbReference type="ARBA" id="ARBA00006840"/>
    </source>
</evidence>
<dbReference type="PRINTS" id="PR00259">
    <property type="entry name" value="TMFOUR"/>
</dbReference>
<protein>
    <recommendedName>
        <fullName evidence="6">Tetraspanin</fullName>
    </recommendedName>
</protein>
<sequence length="235" mass="26208">IDCGSQNIPDVIHLLGSVLIQNLIQGVHQQSRPLCGVLMIAIGVWAFIEKNKYYYQQIETIYDIFLDLSILLIIVGGFIFIVSFAGCVGALRENLCFLRVFYGSIILVVIAEVTVAVLAFVYKDSVHKVLTGILEEGMIQRYQDDEDALMDWAQENIKCCGIKNYKDWNMNMYFNCTKENPSGLRCGVPYSCCRDPDAMKSNLPIIGAIVLGLGVPQLLGICLGRLLDGQIQDQM</sequence>
<reference evidence="7" key="1">
    <citation type="submission" date="2022-11" db="EMBL/GenBank/DDBJ databases">
        <title>Centuries of genome instability and evolution in soft-shell clam transmissible cancer (bioRxiv).</title>
        <authorList>
            <person name="Hart S.F.M."/>
            <person name="Yonemitsu M.A."/>
            <person name="Giersch R.M."/>
            <person name="Beal B.F."/>
            <person name="Arriagada G."/>
            <person name="Davis B.W."/>
            <person name="Ostrander E.A."/>
            <person name="Goff S.P."/>
            <person name="Metzger M.J."/>
        </authorList>
    </citation>
    <scope>NUCLEOTIDE SEQUENCE</scope>
    <source>
        <strain evidence="7">MELC-2E11</strain>
        <tissue evidence="7">Siphon/mantle</tissue>
    </source>
</reference>
<dbReference type="PIRSF" id="PIRSF002419">
    <property type="entry name" value="Tetraspanin"/>
    <property type="match status" value="1"/>
</dbReference>
<accession>A0ABY7FLN0</accession>
<feature type="transmembrane region" description="Helical" evidence="6">
    <location>
        <begin position="68"/>
        <end position="88"/>
    </location>
</feature>
<gene>
    <name evidence="7" type="ORF">MAR_016461</name>
</gene>
<keyword evidence="3 6" id="KW-0812">Transmembrane</keyword>
<dbReference type="InterPro" id="IPR000301">
    <property type="entry name" value="Tetraspanin_animals"/>
</dbReference>
<keyword evidence="5 6" id="KW-0472">Membrane</keyword>
<proteinExistence type="inferred from homology"/>
<feature type="non-terminal residue" evidence="7">
    <location>
        <position position="1"/>
    </location>
</feature>
<dbReference type="SUPFAM" id="SSF48652">
    <property type="entry name" value="Tetraspanin"/>
    <property type="match status" value="1"/>
</dbReference>